<dbReference type="HAMAP" id="MF_01922">
    <property type="entry name" value="TYW2_archaea"/>
    <property type="match status" value="1"/>
</dbReference>
<dbReference type="CDD" id="cd02440">
    <property type="entry name" value="AdoMet_MTases"/>
    <property type="match status" value="1"/>
</dbReference>
<dbReference type="KEGG" id="hrr:HZS55_01290"/>
<evidence type="ECO:0000313" key="8">
    <source>
        <dbReference type="Proteomes" id="UP000509667"/>
    </source>
</evidence>
<proteinExistence type="inferred from homology"/>
<dbReference type="InterPro" id="IPR030382">
    <property type="entry name" value="MeTrfase_TRM5/TYW2"/>
</dbReference>
<organism evidence="7 8">
    <name type="scientific">Halosimplex rubrum</name>
    <dbReference type="NCBI Taxonomy" id="869889"/>
    <lineage>
        <taxon>Archaea</taxon>
        <taxon>Methanobacteriati</taxon>
        <taxon>Methanobacteriota</taxon>
        <taxon>Stenosarchaea group</taxon>
        <taxon>Halobacteria</taxon>
        <taxon>Halobacteriales</taxon>
        <taxon>Haloarculaceae</taxon>
        <taxon>Halosimplex</taxon>
    </lineage>
</organism>
<dbReference type="Gene3D" id="3.30.300.110">
    <property type="entry name" value="Met-10+ protein-like domains"/>
    <property type="match status" value="1"/>
</dbReference>
<feature type="binding site" evidence="4">
    <location>
        <position position="172"/>
    </location>
    <ligand>
        <name>S-adenosyl-L-methionine</name>
        <dbReference type="ChEBI" id="CHEBI:59789"/>
    </ligand>
</feature>
<dbReference type="AlphaFoldDB" id="A0A7D5P2N5"/>
<evidence type="ECO:0000256" key="5">
    <source>
        <dbReference type="SAM" id="MobiDB-lite"/>
    </source>
</evidence>
<evidence type="ECO:0000256" key="4">
    <source>
        <dbReference type="HAMAP-Rule" id="MF_01922"/>
    </source>
</evidence>
<evidence type="ECO:0000256" key="3">
    <source>
        <dbReference type="ARBA" id="ARBA00022694"/>
    </source>
</evidence>
<keyword evidence="7" id="KW-0489">Methyltransferase</keyword>
<comment type="caution">
    <text evidence="4">Lacks conserved residue(s) required for the propagation of feature annotation.</text>
</comment>
<evidence type="ECO:0000313" key="7">
    <source>
        <dbReference type="EMBL" id="QLH76022.1"/>
    </source>
</evidence>
<feature type="domain" description="SAM-dependent methyltransferase TRM5/TYW2-type" evidence="6">
    <location>
        <begin position="93"/>
        <end position="375"/>
    </location>
</feature>
<dbReference type="InterPro" id="IPR029063">
    <property type="entry name" value="SAM-dependent_MTases_sf"/>
</dbReference>
<dbReference type="Proteomes" id="UP000509667">
    <property type="component" value="Chromosome"/>
</dbReference>
<dbReference type="GO" id="GO:0030488">
    <property type="term" value="P:tRNA methylation"/>
    <property type="evidence" value="ECO:0007669"/>
    <property type="project" value="TreeGrafter"/>
</dbReference>
<dbReference type="InterPro" id="IPR056743">
    <property type="entry name" value="TRM5-TYW2-like_MTfase"/>
</dbReference>
<dbReference type="GeneID" id="56076455"/>
<dbReference type="GO" id="GO:0102522">
    <property type="term" value="F:tRNA 4-demethylwyosine alpha-amino-alpha-carboxypropyltransferase activity"/>
    <property type="evidence" value="ECO:0007669"/>
    <property type="project" value="UniProtKB-EC"/>
</dbReference>
<dbReference type="PROSITE" id="PS51684">
    <property type="entry name" value="SAM_MT_TRM5_TYW2"/>
    <property type="match status" value="1"/>
</dbReference>
<dbReference type="Pfam" id="PF02475">
    <property type="entry name" value="TRM5-TYW2_MTfase"/>
    <property type="match status" value="1"/>
</dbReference>
<evidence type="ECO:0000259" key="6">
    <source>
        <dbReference type="PROSITE" id="PS51684"/>
    </source>
</evidence>
<dbReference type="GO" id="GO:0005737">
    <property type="term" value="C:cytoplasm"/>
    <property type="evidence" value="ECO:0007669"/>
    <property type="project" value="UniProtKB-SubCell"/>
</dbReference>
<dbReference type="EMBL" id="CP058910">
    <property type="protein sequence ID" value="QLH76022.1"/>
    <property type="molecule type" value="Genomic_DNA"/>
</dbReference>
<name>A0A7D5P2N5_9EURY</name>
<reference evidence="7 8" key="1">
    <citation type="submission" date="2020-07" db="EMBL/GenBank/DDBJ databases">
        <title>Halosimplex pelagicum sp. nov. and Halosimplex rubrum sp. nov., isolated from salted brown alga Laminaria, and emended description of the genus Halosimplex.</title>
        <authorList>
            <person name="Cui H."/>
        </authorList>
    </citation>
    <scope>NUCLEOTIDE SEQUENCE [LARGE SCALE GENOMIC DNA]</scope>
    <source>
        <strain evidence="7 8">R27</strain>
    </source>
</reference>
<comment type="function">
    <text evidence="4">S-adenosyl-L-methionine-dependent transferase that acts as a component of the wyosine derivatives biosynthesis pathway. Catalyzes the transfer of the alpha-amino-alpha-carboxypropyl (acp) group from S-adenosyl-L-methionine to 4-demethylwyosine (imG-14), forming 7-aminocarboxypropyl-demethylwyosine (wybutosine-86) at position 37 of tRNA(Phe).</text>
</comment>
<dbReference type="GO" id="GO:0008175">
    <property type="term" value="F:tRNA methyltransferase activity"/>
    <property type="evidence" value="ECO:0007669"/>
    <property type="project" value="TreeGrafter"/>
</dbReference>
<keyword evidence="8" id="KW-1185">Reference proteome</keyword>
<dbReference type="SUPFAM" id="SSF53335">
    <property type="entry name" value="S-adenosyl-L-methionine-dependent methyltransferases"/>
    <property type="match status" value="1"/>
</dbReference>
<dbReference type="InterPro" id="IPR056744">
    <property type="entry name" value="TRM5/TYW2-like_N"/>
</dbReference>
<dbReference type="OrthoDB" id="8079at2157"/>
<evidence type="ECO:0000256" key="2">
    <source>
        <dbReference type="ARBA" id="ARBA00022691"/>
    </source>
</evidence>
<dbReference type="Pfam" id="PF25133">
    <property type="entry name" value="TYW2_N_2"/>
    <property type="match status" value="1"/>
</dbReference>
<keyword evidence="3 4" id="KW-0819">tRNA processing</keyword>
<feature type="binding site" evidence="4">
    <location>
        <position position="217"/>
    </location>
    <ligand>
        <name>S-adenosyl-L-methionine</name>
        <dbReference type="ChEBI" id="CHEBI:59789"/>
    </ligand>
</feature>
<keyword evidence="1 4" id="KW-0808">Transferase</keyword>
<keyword evidence="4" id="KW-0963">Cytoplasm</keyword>
<comment type="catalytic activity">
    <reaction evidence="4">
        <text>4-demethylwyosine(37) in tRNA(Phe) + S-adenosyl-L-methionine = 4-demethyl-7-[(3S)-3-amino-3-carboxypropyl]wyosine(37) in tRNA(Phe) + S-methyl-5'-thioadenosine + H(+)</text>
        <dbReference type="Rhea" id="RHEA:36355"/>
        <dbReference type="Rhea" id="RHEA-COMP:10164"/>
        <dbReference type="Rhea" id="RHEA-COMP:10378"/>
        <dbReference type="ChEBI" id="CHEBI:15378"/>
        <dbReference type="ChEBI" id="CHEBI:17509"/>
        <dbReference type="ChEBI" id="CHEBI:59789"/>
        <dbReference type="ChEBI" id="CHEBI:64315"/>
        <dbReference type="ChEBI" id="CHEBI:73550"/>
        <dbReference type="EC" id="2.5.1.114"/>
    </reaction>
</comment>
<evidence type="ECO:0000256" key="1">
    <source>
        <dbReference type="ARBA" id="ARBA00022679"/>
    </source>
</evidence>
<dbReference type="EC" id="2.5.1.114" evidence="4"/>
<gene>
    <name evidence="4" type="primary">taw2</name>
    <name evidence="7" type="ORF">HZS55_01290</name>
</gene>
<dbReference type="InterPro" id="IPR030867">
    <property type="entry name" value="TYW2_archaea"/>
</dbReference>
<feature type="binding site" evidence="4">
    <location>
        <position position="179"/>
    </location>
    <ligand>
        <name>S-adenosyl-L-methionine</name>
        <dbReference type="ChEBI" id="CHEBI:59789"/>
    </ligand>
</feature>
<dbReference type="PANTHER" id="PTHR23245">
    <property type="entry name" value="TRNA METHYLTRANSFERASE"/>
    <property type="match status" value="1"/>
</dbReference>
<feature type="region of interest" description="Disordered" evidence="5">
    <location>
        <begin position="284"/>
        <end position="304"/>
    </location>
</feature>
<dbReference type="RefSeq" id="WP_179909966.1">
    <property type="nucleotide sequence ID" value="NZ_CP058910.1"/>
</dbReference>
<comment type="subcellular location">
    <subcellularLocation>
        <location evidence="4">Cytoplasm</location>
    </subcellularLocation>
</comment>
<sequence>MDERDDRLAVVVDKPRAEAVIDDLERAGVYDADRSVREFDEGSVSLPVTAVPEAVDYREVVRQVGEPRLRDLADHLRERGWTDEEVELAPSSWAVLGTVVLVDIGDAPRPAELGEALLDLHGAADTVLARGPVTGAHREPDVTVLAGEGDTETVHREHGTTYAMDLAEVMFSPGNKAERARMGDEVSEGERVVDMFAGIGYFALPMARAGADVTAIERNPASFEFLLENVRRNGVTDRVQPYRADCRDVLRVAAEPPRTDEVGDADPAQVDSATDVRADRVVMGHYDASEPRSEDSRSPSDASHEYLDSALGALEPGGVVHMHEATPETLVPDRPVERLRAAAAERGRSVDVLETRRVKGYSEGVAHVVVDARVE</sequence>
<dbReference type="PANTHER" id="PTHR23245:SF41">
    <property type="entry name" value="TRNA(PHE) (4-DEMETHYLWYOSINE(37)-C(7)) AMINOCARBOXYPROPYLTRANSFERASE"/>
    <property type="match status" value="1"/>
</dbReference>
<comment type="similarity">
    <text evidence="4">Belongs to the class I-like SAM-binding methyltransferase superfamily. TRM5/TYW2 family.</text>
</comment>
<keyword evidence="2 4" id="KW-0949">S-adenosyl-L-methionine</keyword>
<protein>
    <recommendedName>
        <fullName evidence="4">tRNA(Phe) (4-demethylwyosine(37)-C(7)) aminocarboxypropyltransferase</fullName>
        <ecNumber evidence="4">2.5.1.114</ecNumber>
    </recommendedName>
    <alternativeName>
        <fullName evidence="4">tRNA wyosine derivatives biosynthesis protein Taw2</fullName>
    </alternativeName>
</protein>
<dbReference type="Gene3D" id="3.40.50.150">
    <property type="entry name" value="Vaccinia Virus protein VP39"/>
    <property type="match status" value="1"/>
</dbReference>
<accession>A0A7D5P2N5</accession>